<accession>A0ACB9IJX4</accession>
<evidence type="ECO:0000313" key="2">
    <source>
        <dbReference type="Proteomes" id="UP001056120"/>
    </source>
</evidence>
<sequence length="1249" mass="138750">MPRYDHNFILVITILYATILFIIPSSSSSSLKIGETCSPDGNQCDAGLRCGTCPASGNTRPRCTRIQPISPTSKVNRLPFNRYSWLTTHNSYALSGSKSPSGSPVLGPANQEDDVASQLRNGVRGLMLDMYDFNNDIWMCHSFGGRCYNITAYQPAINVLREIQKFLEANPNEIVTIFIEDYVTSPDGLTRVFNAAGLTRYMFPLSRMPRDGGDWPLITDMVAQNQRLVVFTSKSAKEASEGVAYEWSFVVENQYGNEGQVVGSCRNRSESSAMNTTSRSLVLQNYFSTNPNVTGACIDNSASLISMMNTCHQAAGSRWPNYIAVDFYQRSDGGGALEAVDVANGYMTCGCPNIAYCRENATFGTCDISVLSPPPPAQLQPDGSFDGFGLGFAVHAAAQPRWFHLAIVTTLIFQIRMEDDQQRQKRKTRGINSEKRTEALRRLKTLRQGGGGDDGGDRRFPRVYRRRRRPWVPDEGEEVDWTQSGLVPSSEEESEGESEKKRPKKTKLEKKEAKKPSFEAAAALMGEKELMDMPENGKDSGGLVELLSEGESVMGESEMKAELVVKEAAVWTLNAKVKEEKDATFSATAGLQAVIGSSLSDDIGLQAVIGSNSDGKPPFIVDSDASLPFYMLDAYEEFLGCNAGNIYLFGKVKAGSTYNSCCVVVKNMQRCIYAIPSAPVFDKSVTQKLEESKVSPTEFLTKLHEITSGMKANLTKQLPDRNVSNFSMKPVKRNYAFERSDIERTENYVLKISYPFKDPPLPSDLKGETFCALLGTHTSAMEHFLIKRKIKRPSWLSISKFSSCSTARRVSWCKFEVTVDCSKDIKVANNPTNTGEIPLVVTAINLKTIINQKQNSNEIASASVICCHKAKIDTPMLASEWTRPGMLSHFTVVRKLEDDLFPMGFNKEAADKNSKAGSNIISIFSGKFCERALLNRLMIELHKLDSDILVGHNISGFNLDVLLNRMKACKVPNSMWSKIGRLKRSEMHRLNKGSTVFRSGASPGIMSCIAGRLLRDTFLCSRDLLKEVKIIWVSYSLTELAKTQLSKNRKEIAPRDIPRMFQSSQTLMELEYSICFTTADRSEDGSVPRLPSSKATGVCLSEILTLTFGKTTTTGTTTSTADSNPYLKGMPVDKDPVIVAINEAEDEGTQRSESFELHITPKFVRKNKERLRKQLEELDCIERLSEVRSRLTFENAEHTPTSEPLTTLPITTTKEREAKNKHPLVESARIEGGSSGKEPMIQWHFRNPY</sequence>
<gene>
    <name evidence="1" type="ORF">L1987_24522</name>
</gene>
<proteinExistence type="predicted"/>
<reference evidence="1 2" key="2">
    <citation type="journal article" date="2022" name="Mol. Ecol. Resour.">
        <title>The genomes of chicory, endive, great burdock and yacon provide insights into Asteraceae paleo-polyploidization history and plant inulin production.</title>
        <authorList>
            <person name="Fan W."/>
            <person name="Wang S."/>
            <person name="Wang H."/>
            <person name="Wang A."/>
            <person name="Jiang F."/>
            <person name="Liu H."/>
            <person name="Zhao H."/>
            <person name="Xu D."/>
            <person name="Zhang Y."/>
        </authorList>
    </citation>
    <scope>NUCLEOTIDE SEQUENCE [LARGE SCALE GENOMIC DNA]</scope>
    <source>
        <strain evidence="2">cv. Yunnan</strain>
        <tissue evidence="1">Leaves</tissue>
    </source>
</reference>
<reference evidence="2" key="1">
    <citation type="journal article" date="2022" name="Mol. Ecol. Resour.">
        <title>The genomes of chicory, endive, great burdock and yacon provide insights into Asteraceae palaeo-polyploidization history and plant inulin production.</title>
        <authorList>
            <person name="Fan W."/>
            <person name="Wang S."/>
            <person name="Wang H."/>
            <person name="Wang A."/>
            <person name="Jiang F."/>
            <person name="Liu H."/>
            <person name="Zhao H."/>
            <person name="Xu D."/>
            <person name="Zhang Y."/>
        </authorList>
    </citation>
    <scope>NUCLEOTIDE SEQUENCE [LARGE SCALE GENOMIC DNA]</scope>
    <source>
        <strain evidence="2">cv. Yunnan</strain>
    </source>
</reference>
<organism evidence="1 2">
    <name type="scientific">Smallanthus sonchifolius</name>
    <dbReference type="NCBI Taxonomy" id="185202"/>
    <lineage>
        <taxon>Eukaryota</taxon>
        <taxon>Viridiplantae</taxon>
        <taxon>Streptophyta</taxon>
        <taxon>Embryophyta</taxon>
        <taxon>Tracheophyta</taxon>
        <taxon>Spermatophyta</taxon>
        <taxon>Magnoliopsida</taxon>
        <taxon>eudicotyledons</taxon>
        <taxon>Gunneridae</taxon>
        <taxon>Pentapetalae</taxon>
        <taxon>asterids</taxon>
        <taxon>campanulids</taxon>
        <taxon>Asterales</taxon>
        <taxon>Asteraceae</taxon>
        <taxon>Asteroideae</taxon>
        <taxon>Heliantheae alliance</taxon>
        <taxon>Millerieae</taxon>
        <taxon>Smallanthus</taxon>
    </lineage>
</organism>
<protein>
    <submittedName>
        <fullName evidence="1">Uncharacterized protein</fullName>
    </submittedName>
</protein>
<comment type="caution">
    <text evidence="1">The sequence shown here is derived from an EMBL/GenBank/DDBJ whole genome shotgun (WGS) entry which is preliminary data.</text>
</comment>
<dbReference type="EMBL" id="CM042025">
    <property type="protein sequence ID" value="KAI3808568.1"/>
    <property type="molecule type" value="Genomic_DNA"/>
</dbReference>
<keyword evidence="2" id="KW-1185">Reference proteome</keyword>
<dbReference type="Proteomes" id="UP001056120">
    <property type="component" value="Linkage Group LG08"/>
</dbReference>
<evidence type="ECO:0000313" key="1">
    <source>
        <dbReference type="EMBL" id="KAI3808568.1"/>
    </source>
</evidence>
<name>A0ACB9IJX4_9ASTR</name>